<dbReference type="EMBL" id="JAIWYP010000003">
    <property type="protein sequence ID" value="KAH3845895.1"/>
    <property type="molecule type" value="Genomic_DNA"/>
</dbReference>
<organism evidence="1 2">
    <name type="scientific">Dreissena polymorpha</name>
    <name type="common">Zebra mussel</name>
    <name type="synonym">Mytilus polymorpha</name>
    <dbReference type="NCBI Taxonomy" id="45954"/>
    <lineage>
        <taxon>Eukaryota</taxon>
        <taxon>Metazoa</taxon>
        <taxon>Spiralia</taxon>
        <taxon>Lophotrochozoa</taxon>
        <taxon>Mollusca</taxon>
        <taxon>Bivalvia</taxon>
        <taxon>Autobranchia</taxon>
        <taxon>Heteroconchia</taxon>
        <taxon>Euheterodonta</taxon>
        <taxon>Imparidentia</taxon>
        <taxon>Neoheterodontei</taxon>
        <taxon>Myida</taxon>
        <taxon>Dreissenoidea</taxon>
        <taxon>Dreissenidae</taxon>
        <taxon>Dreissena</taxon>
    </lineage>
</organism>
<sequence length="299" mass="33812">MVDPEQPVLWLDKIGEQSSKNSYKTTITLIKGSVNNIKTMPYYNLVFKLVKTMLEHYSVSSETLKSKQTSIKEDIENSKTCEDLLTISKKYQPDQNGFVVSTQVPSTRKRSEKDRLDGAMLVLTEDISKQIMFTIDVASTHTRAADYHAELSYIYNQLQDEIRRTGSSKVSEMDPVINIILSLSYYFYNLMPLSRGSSVVAYSVALGLIMSLGRQVTGKIPTSKLLEMEAMLSGAPDAFILVTKQWMNIKRYAFILVTKQWMNIKRLTSPMSGLPLVWETFPTVRSVLEVLNVDTDSCA</sequence>
<proteinExistence type="predicted"/>
<dbReference type="PANTHER" id="PTHR44523">
    <property type="entry name" value="TETRATRICOPEPTIDE REPEAT PROTEIN 13"/>
    <property type="match status" value="1"/>
</dbReference>
<name>A0A9D4QXM9_DREPO</name>
<dbReference type="Proteomes" id="UP000828390">
    <property type="component" value="Unassembled WGS sequence"/>
</dbReference>
<accession>A0A9D4QXM9</accession>
<gene>
    <name evidence="1" type="ORF">DPMN_088185</name>
</gene>
<reference evidence="1" key="1">
    <citation type="journal article" date="2019" name="bioRxiv">
        <title>The Genome of the Zebra Mussel, Dreissena polymorpha: A Resource for Invasive Species Research.</title>
        <authorList>
            <person name="McCartney M.A."/>
            <person name="Auch B."/>
            <person name="Kono T."/>
            <person name="Mallez S."/>
            <person name="Zhang Y."/>
            <person name="Obille A."/>
            <person name="Becker A."/>
            <person name="Abrahante J.E."/>
            <person name="Garbe J."/>
            <person name="Badalamenti J.P."/>
            <person name="Herman A."/>
            <person name="Mangelson H."/>
            <person name="Liachko I."/>
            <person name="Sullivan S."/>
            <person name="Sone E.D."/>
            <person name="Koren S."/>
            <person name="Silverstein K.A.T."/>
            <person name="Beckman K.B."/>
            <person name="Gohl D.M."/>
        </authorList>
    </citation>
    <scope>NUCLEOTIDE SEQUENCE</scope>
    <source>
        <strain evidence="1">Duluth1</strain>
        <tissue evidence="1">Whole animal</tissue>
    </source>
</reference>
<dbReference type="PANTHER" id="PTHR44523:SF1">
    <property type="entry name" value="TETRATRICOPEPTIDE REPEAT PROTEIN 13"/>
    <property type="match status" value="1"/>
</dbReference>
<protein>
    <submittedName>
        <fullName evidence="1">Uncharacterized protein</fullName>
    </submittedName>
</protein>
<evidence type="ECO:0000313" key="2">
    <source>
        <dbReference type="Proteomes" id="UP000828390"/>
    </source>
</evidence>
<evidence type="ECO:0000313" key="1">
    <source>
        <dbReference type="EMBL" id="KAH3845895.1"/>
    </source>
</evidence>
<reference evidence="1" key="2">
    <citation type="submission" date="2020-11" db="EMBL/GenBank/DDBJ databases">
        <authorList>
            <person name="McCartney M.A."/>
            <person name="Auch B."/>
            <person name="Kono T."/>
            <person name="Mallez S."/>
            <person name="Becker A."/>
            <person name="Gohl D.M."/>
            <person name="Silverstein K.A.T."/>
            <person name="Koren S."/>
            <person name="Bechman K.B."/>
            <person name="Herman A."/>
            <person name="Abrahante J.E."/>
            <person name="Garbe J."/>
        </authorList>
    </citation>
    <scope>NUCLEOTIDE SEQUENCE</scope>
    <source>
        <strain evidence="1">Duluth1</strain>
        <tissue evidence="1">Whole animal</tissue>
    </source>
</reference>
<dbReference type="AlphaFoldDB" id="A0A9D4QXM9"/>
<comment type="caution">
    <text evidence="1">The sequence shown here is derived from an EMBL/GenBank/DDBJ whole genome shotgun (WGS) entry which is preliminary data.</text>
</comment>
<keyword evidence="2" id="KW-1185">Reference proteome</keyword>